<reference evidence="1" key="5">
    <citation type="journal article" date="2021" name="G3 (Bethesda)">
        <title>Aegilops tauschii genome assembly Aet v5.0 features greater sequence contiguity and improved annotation.</title>
        <authorList>
            <person name="Wang L."/>
            <person name="Zhu T."/>
            <person name="Rodriguez J.C."/>
            <person name="Deal K.R."/>
            <person name="Dubcovsky J."/>
            <person name="McGuire P.E."/>
            <person name="Lux T."/>
            <person name="Spannagl M."/>
            <person name="Mayer K.F.X."/>
            <person name="Baldrich P."/>
            <person name="Meyers B.C."/>
            <person name="Huo N."/>
            <person name="Gu Y.Q."/>
            <person name="Zhou H."/>
            <person name="Devos K.M."/>
            <person name="Bennetzen J.L."/>
            <person name="Unver T."/>
            <person name="Budak H."/>
            <person name="Gulick P.J."/>
            <person name="Galiba G."/>
            <person name="Kalapos B."/>
            <person name="Nelson D.R."/>
            <person name="Li P."/>
            <person name="You F.M."/>
            <person name="Luo M.C."/>
            <person name="Dvorak J."/>
        </authorList>
    </citation>
    <scope>NUCLEOTIDE SEQUENCE [LARGE SCALE GENOMIC DNA]</scope>
    <source>
        <strain evidence="1">cv. AL8/78</strain>
    </source>
</reference>
<dbReference type="EnsemblPlants" id="AET4Gv20182800.5">
    <property type="protein sequence ID" value="AET4Gv20182800.5"/>
    <property type="gene ID" value="AET4Gv20182800"/>
</dbReference>
<dbReference type="Proteomes" id="UP000015105">
    <property type="component" value="Chromosome 4D"/>
</dbReference>
<evidence type="ECO:0000313" key="2">
    <source>
        <dbReference type="Proteomes" id="UP000015105"/>
    </source>
</evidence>
<reference evidence="2" key="2">
    <citation type="journal article" date="2017" name="Nat. Plants">
        <title>The Aegilops tauschii genome reveals multiple impacts of transposons.</title>
        <authorList>
            <person name="Zhao G."/>
            <person name="Zou C."/>
            <person name="Li K."/>
            <person name="Wang K."/>
            <person name="Li T."/>
            <person name="Gao L."/>
            <person name="Zhang X."/>
            <person name="Wang H."/>
            <person name="Yang Z."/>
            <person name="Liu X."/>
            <person name="Jiang W."/>
            <person name="Mao L."/>
            <person name="Kong X."/>
            <person name="Jiao Y."/>
            <person name="Jia J."/>
        </authorList>
    </citation>
    <scope>NUCLEOTIDE SEQUENCE [LARGE SCALE GENOMIC DNA]</scope>
    <source>
        <strain evidence="2">cv. AL8/78</strain>
    </source>
</reference>
<dbReference type="Gramene" id="AET4Gv20182800.5">
    <property type="protein sequence ID" value="AET4Gv20182800.5"/>
    <property type="gene ID" value="AET4Gv20182800"/>
</dbReference>
<accession>A0A453HGL4</accession>
<dbReference type="STRING" id="200361.A0A453HGL4"/>
<reference evidence="1" key="3">
    <citation type="journal article" date="2017" name="Nature">
        <title>Genome sequence of the progenitor of the wheat D genome Aegilops tauschii.</title>
        <authorList>
            <person name="Luo M.C."/>
            <person name="Gu Y.Q."/>
            <person name="Puiu D."/>
            <person name="Wang H."/>
            <person name="Twardziok S.O."/>
            <person name="Deal K.R."/>
            <person name="Huo N."/>
            <person name="Zhu T."/>
            <person name="Wang L."/>
            <person name="Wang Y."/>
            <person name="McGuire P.E."/>
            <person name="Liu S."/>
            <person name="Long H."/>
            <person name="Ramasamy R.K."/>
            <person name="Rodriguez J.C."/>
            <person name="Van S.L."/>
            <person name="Yuan L."/>
            <person name="Wang Z."/>
            <person name="Xia Z."/>
            <person name="Xiao L."/>
            <person name="Anderson O.D."/>
            <person name="Ouyang S."/>
            <person name="Liang Y."/>
            <person name="Zimin A.V."/>
            <person name="Pertea G."/>
            <person name="Qi P."/>
            <person name="Bennetzen J.L."/>
            <person name="Dai X."/>
            <person name="Dawson M.W."/>
            <person name="Muller H.G."/>
            <person name="Kugler K."/>
            <person name="Rivarola-Duarte L."/>
            <person name="Spannagl M."/>
            <person name="Mayer K.F.X."/>
            <person name="Lu F.H."/>
            <person name="Bevan M.W."/>
            <person name="Leroy P."/>
            <person name="Li P."/>
            <person name="You F.M."/>
            <person name="Sun Q."/>
            <person name="Liu Z."/>
            <person name="Lyons E."/>
            <person name="Wicker T."/>
            <person name="Salzberg S.L."/>
            <person name="Devos K.M."/>
            <person name="Dvorak J."/>
        </authorList>
    </citation>
    <scope>NUCLEOTIDE SEQUENCE [LARGE SCALE GENOMIC DNA]</scope>
    <source>
        <strain evidence="1">cv. AL8/78</strain>
    </source>
</reference>
<name>A0A453HGL4_AEGTS</name>
<proteinExistence type="predicted"/>
<dbReference type="InterPro" id="IPR006912">
    <property type="entry name" value="Harbinger_derived_prot"/>
</dbReference>
<organism evidence="1 2">
    <name type="scientific">Aegilops tauschii subsp. strangulata</name>
    <name type="common">Goatgrass</name>
    <dbReference type="NCBI Taxonomy" id="200361"/>
    <lineage>
        <taxon>Eukaryota</taxon>
        <taxon>Viridiplantae</taxon>
        <taxon>Streptophyta</taxon>
        <taxon>Embryophyta</taxon>
        <taxon>Tracheophyta</taxon>
        <taxon>Spermatophyta</taxon>
        <taxon>Magnoliopsida</taxon>
        <taxon>Liliopsida</taxon>
        <taxon>Poales</taxon>
        <taxon>Poaceae</taxon>
        <taxon>BOP clade</taxon>
        <taxon>Pooideae</taxon>
        <taxon>Triticodae</taxon>
        <taxon>Triticeae</taxon>
        <taxon>Triticinae</taxon>
        <taxon>Aegilops</taxon>
    </lineage>
</organism>
<evidence type="ECO:0008006" key="3">
    <source>
        <dbReference type="Google" id="ProtNLM"/>
    </source>
</evidence>
<dbReference type="AlphaFoldDB" id="A0A453HGL4"/>
<evidence type="ECO:0000313" key="1">
    <source>
        <dbReference type="EnsemblPlants" id="AET4Gv20182800.5"/>
    </source>
</evidence>
<dbReference type="PANTHER" id="PTHR47150">
    <property type="entry name" value="OS12G0169200 PROTEIN"/>
    <property type="match status" value="1"/>
</dbReference>
<keyword evidence="2" id="KW-1185">Reference proteome</keyword>
<reference evidence="2" key="1">
    <citation type="journal article" date="2014" name="Science">
        <title>Ancient hybridizations among the ancestral genomes of bread wheat.</title>
        <authorList>
            <consortium name="International Wheat Genome Sequencing Consortium,"/>
            <person name="Marcussen T."/>
            <person name="Sandve S.R."/>
            <person name="Heier L."/>
            <person name="Spannagl M."/>
            <person name="Pfeifer M."/>
            <person name="Jakobsen K.S."/>
            <person name="Wulff B.B."/>
            <person name="Steuernagel B."/>
            <person name="Mayer K.F."/>
            <person name="Olsen O.A."/>
        </authorList>
    </citation>
    <scope>NUCLEOTIDE SEQUENCE [LARGE SCALE GENOMIC DNA]</scope>
    <source>
        <strain evidence="2">cv. AL8/78</strain>
    </source>
</reference>
<protein>
    <recommendedName>
        <fullName evidence="3">DDE Tnp4 domain-containing protein</fullName>
    </recommendedName>
</protein>
<sequence length="178" mass="20636">ILNRSPLFKRLISGDAPACNYKIMDNEYSMGYYLTDGIYPEWATLVKSIKEKNGVPLTRKEAHFTKAQEAARKDIERAFGVLQARFAIVRGPARFWDKKTLVNIMKCCVILHNMILEDERGLNLPCFYDNVGTRVQPERNPSRIHAFLQAHREIEDATTHGRLRDDLVEHHWQLDGRL</sequence>
<reference evidence="1" key="4">
    <citation type="submission" date="2019-03" db="UniProtKB">
        <authorList>
            <consortium name="EnsemblPlants"/>
        </authorList>
    </citation>
    <scope>IDENTIFICATION</scope>
</reference>
<dbReference type="Pfam" id="PF04827">
    <property type="entry name" value="Plant_tran"/>
    <property type="match status" value="1"/>
</dbReference>
<dbReference type="PANTHER" id="PTHR47150:SF6">
    <property type="entry name" value="OS01G0872900 PROTEIN"/>
    <property type="match status" value="1"/>
</dbReference>